<feature type="region of interest" description="Disordered" evidence="9">
    <location>
        <begin position="553"/>
        <end position="587"/>
    </location>
</feature>
<name>A0A1L9S7T1_9EURO</name>
<dbReference type="InterPro" id="IPR011118">
    <property type="entry name" value="Tannase/feruloyl_esterase"/>
</dbReference>
<protein>
    <recommendedName>
        <fullName evidence="8">Carboxylic ester hydrolase</fullName>
        <ecNumber evidence="8">3.1.1.-</ecNumber>
    </recommendedName>
</protein>
<keyword evidence="10" id="KW-1133">Transmembrane helix</keyword>
<dbReference type="GO" id="GO:0030600">
    <property type="term" value="F:feruloyl esterase activity"/>
    <property type="evidence" value="ECO:0007669"/>
    <property type="project" value="UniProtKB-ARBA"/>
</dbReference>
<dbReference type="RefSeq" id="XP_022577726.1">
    <property type="nucleotide sequence ID" value="XM_022724059.1"/>
</dbReference>
<keyword evidence="10" id="KW-0812">Transmembrane</keyword>
<evidence type="ECO:0000256" key="6">
    <source>
        <dbReference type="ARBA" id="ARBA00022837"/>
    </source>
</evidence>
<feature type="transmembrane region" description="Helical" evidence="10">
    <location>
        <begin position="597"/>
        <end position="617"/>
    </location>
</feature>
<dbReference type="STRING" id="1073090.A0A1L9S7T1"/>
<dbReference type="PANTHER" id="PTHR33938">
    <property type="entry name" value="FERULOYL ESTERASE B-RELATED"/>
    <property type="match status" value="1"/>
</dbReference>
<evidence type="ECO:0000313" key="12">
    <source>
        <dbReference type="Proteomes" id="UP000184188"/>
    </source>
</evidence>
<gene>
    <name evidence="11" type="ORF">ASPZODRAFT_136410</name>
</gene>
<dbReference type="InterPro" id="IPR029058">
    <property type="entry name" value="AB_hydrolase_fold"/>
</dbReference>
<evidence type="ECO:0000256" key="4">
    <source>
        <dbReference type="ARBA" id="ARBA00022729"/>
    </source>
</evidence>
<keyword evidence="5 8" id="KW-0378">Hydrolase</keyword>
<keyword evidence="3" id="KW-0479">Metal-binding</keyword>
<feature type="chain" id="PRO_5011825879" description="Carboxylic ester hydrolase" evidence="8">
    <location>
        <begin position="19"/>
        <end position="618"/>
    </location>
</feature>
<keyword evidence="4 8" id="KW-0732">Signal</keyword>
<proteinExistence type="inferred from homology"/>
<evidence type="ECO:0000256" key="9">
    <source>
        <dbReference type="SAM" id="MobiDB-lite"/>
    </source>
</evidence>
<evidence type="ECO:0000313" key="11">
    <source>
        <dbReference type="EMBL" id="OJJ43216.1"/>
    </source>
</evidence>
<comment type="similarity">
    <text evidence="1 8">Belongs to the tannase family.</text>
</comment>
<organism evidence="11 12">
    <name type="scientific">Penicilliopsis zonata CBS 506.65</name>
    <dbReference type="NCBI Taxonomy" id="1073090"/>
    <lineage>
        <taxon>Eukaryota</taxon>
        <taxon>Fungi</taxon>
        <taxon>Dikarya</taxon>
        <taxon>Ascomycota</taxon>
        <taxon>Pezizomycotina</taxon>
        <taxon>Eurotiomycetes</taxon>
        <taxon>Eurotiomycetidae</taxon>
        <taxon>Eurotiales</taxon>
        <taxon>Aspergillaceae</taxon>
        <taxon>Penicilliopsis</taxon>
    </lineage>
</organism>
<evidence type="ECO:0000256" key="7">
    <source>
        <dbReference type="ARBA" id="ARBA00023157"/>
    </source>
</evidence>
<dbReference type="EMBL" id="KV878353">
    <property type="protein sequence ID" value="OJJ43216.1"/>
    <property type="molecule type" value="Genomic_DNA"/>
</dbReference>
<evidence type="ECO:0000256" key="8">
    <source>
        <dbReference type="RuleBase" id="RU361238"/>
    </source>
</evidence>
<dbReference type="EC" id="3.1.1.-" evidence="8"/>
<feature type="compositionally biased region" description="Low complexity" evidence="9">
    <location>
        <begin position="556"/>
        <end position="583"/>
    </location>
</feature>
<dbReference type="GeneID" id="34610524"/>
<evidence type="ECO:0000256" key="10">
    <source>
        <dbReference type="SAM" id="Phobius"/>
    </source>
</evidence>
<keyword evidence="10" id="KW-0472">Membrane</keyword>
<reference evidence="12" key="1">
    <citation type="journal article" date="2017" name="Genome Biol.">
        <title>Comparative genomics reveals high biological diversity and specific adaptations in the industrially and medically important fungal genus Aspergillus.</title>
        <authorList>
            <person name="de Vries R.P."/>
            <person name="Riley R."/>
            <person name="Wiebenga A."/>
            <person name="Aguilar-Osorio G."/>
            <person name="Amillis S."/>
            <person name="Uchima C.A."/>
            <person name="Anderluh G."/>
            <person name="Asadollahi M."/>
            <person name="Askin M."/>
            <person name="Barry K."/>
            <person name="Battaglia E."/>
            <person name="Bayram O."/>
            <person name="Benocci T."/>
            <person name="Braus-Stromeyer S.A."/>
            <person name="Caldana C."/>
            <person name="Canovas D."/>
            <person name="Cerqueira G.C."/>
            <person name="Chen F."/>
            <person name="Chen W."/>
            <person name="Choi C."/>
            <person name="Clum A."/>
            <person name="Dos Santos R.A."/>
            <person name="Damasio A.R."/>
            <person name="Diallinas G."/>
            <person name="Emri T."/>
            <person name="Fekete E."/>
            <person name="Flipphi M."/>
            <person name="Freyberg S."/>
            <person name="Gallo A."/>
            <person name="Gournas C."/>
            <person name="Habgood R."/>
            <person name="Hainaut M."/>
            <person name="Harispe M.L."/>
            <person name="Henrissat B."/>
            <person name="Hilden K.S."/>
            <person name="Hope R."/>
            <person name="Hossain A."/>
            <person name="Karabika E."/>
            <person name="Karaffa L."/>
            <person name="Karanyi Z."/>
            <person name="Krasevec N."/>
            <person name="Kuo A."/>
            <person name="Kusch H."/>
            <person name="LaButti K."/>
            <person name="Lagendijk E.L."/>
            <person name="Lapidus A."/>
            <person name="Levasseur A."/>
            <person name="Lindquist E."/>
            <person name="Lipzen A."/>
            <person name="Logrieco A.F."/>
            <person name="MacCabe A."/>
            <person name="Maekelae M.R."/>
            <person name="Malavazi I."/>
            <person name="Melin P."/>
            <person name="Meyer V."/>
            <person name="Mielnichuk N."/>
            <person name="Miskei M."/>
            <person name="Molnar A.P."/>
            <person name="Mule G."/>
            <person name="Ngan C.Y."/>
            <person name="Orejas M."/>
            <person name="Orosz E."/>
            <person name="Ouedraogo J.P."/>
            <person name="Overkamp K.M."/>
            <person name="Park H.-S."/>
            <person name="Perrone G."/>
            <person name="Piumi F."/>
            <person name="Punt P.J."/>
            <person name="Ram A.F."/>
            <person name="Ramon A."/>
            <person name="Rauscher S."/>
            <person name="Record E."/>
            <person name="Riano-Pachon D.M."/>
            <person name="Robert V."/>
            <person name="Roehrig J."/>
            <person name="Ruller R."/>
            <person name="Salamov A."/>
            <person name="Salih N.S."/>
            <person name="Samson R.A."/>
            <person name="Sandor E."/>
            <person name="Sanguinetti M."/>
            <person name="Schuetze T."/>
            <person name="Sepcic K."/>
            <person name="Shelest E."/>
            <person name="Sherlock G."/>
            <person name="Sophianopoulou V."/>
            <person name="Squina F.M."/>
            <person name="Sun H."/>
            <person name="Susca A."/>
            <person name="Todd R.B."/>
            <person name="Tsang A."/>
            <person name="Unkles S.E."/>
            <person name="van de Wiele N."/>
            <person name="van Rossen-Uffink D."/>
            <person name="Oliveira J.V."/>
            <person name="Vesth T.C."/>
            <person name="Visser J."/>
            <person name="Yu J.-H."/>
            <person name="Zhou M."/>
            <person name="Andersen M.R."/>
            <person name="Archer D.B."/>
            <person name="Baker S.E."/>
            <person name="Benoit I."/>
            <person name="Brakhage A.A."/>
            <person name="Braus G.H."/>
            <person name="Fischer R."/>
            <person name="Frisvad J.C."/>
            <person name="Goldman G.H."/>
            <person name="Houbraken J."/>
            <person name="Oakley B."/>
            <person name="Pocsi I."/>
            <person name="Scazzocchio C."/>
            <person name="Seiboth B."/>
            <person name="vanKuyk P.A."/>
            <person name="Wortman J."/>
            <person name="Dyer P.S."/>
            <person name="Grigoriev I.V."/>
        </authorList>
    </citation>
    <scope>NUCLEOTIDE SEQUENCE [LARGE SCALE GENOMIC DNA]</scope>
    <source>
        <strain evidence="12">CBS 506.65</strain>
    </source>
</reference>
<keyword evidence="12" id="KW-1185">Reference proteome</keyword>
<evidence type="ECO:0000256" key="3">
    <source>
        <dbReference type="ARBA" id="ARBA00022723"/>
    </source>
</evidence>
<dbReference type="Proteomes" id="UP000184188">
    <property type="component" value="Unassembled WGS sequence"/>
</dbReference>
<evidence type="ECO:0000256" key="2">
    <source>
        <dbReference type="ARBA" id="ARBA00022487"/>
    </source>
</evidence>
<dbReference type="AlphaFoldDB" id="A0A1L9S7T1"/>
<dbReference type="SUPFAM" id="SSF53474">
    <property type="entry name" value="alpha/beta-Hydrolases"/>
    <property type="match status" value="1"/>
</dbReference>
<keyword evidence="6" id="KW-0106">Calcium</keyword>
<dbReference type="Pfam" id="PF07519">
    <property type="entry name" value="Tannase"/>
    <property type="match status" value="1"/>
</dbReference>
<dbReference type="OrthoDB" id="3039123at2759"/>
<sequence length="618" mass="67752">MWWVVAFFLSVSVQFTLATTTSTANYTANCDVTVLQTFLPSSSNATVVFASHLADNSTWDVVDDVGYPTSPSGLPALCVLKVEVPSSDSSFFNFALFLPDDWNSRFLGVGNAAWSGGIHWSHMAAGVKYGFATMSTDTGHNGTTASWAYNNTEAIADWGWRSMHYSTVYAKIVSEAYYNETLAYSYFDGCSTGGRQGLKAAQTFPDDFDGVLIGAPPWWTTRIQLYNLKVQTFNALNSSASSISADMFTILADEVLRQCDPQDGLVDSVISNPERCVFKPSTLLCANETEAENSPATCLTSDQINILYHIYTDWIDGNQTYISSHLELGSESAWSSTLGSNGIYANYEGYVQYVMQQGTDWTWEMLDYDTVLLSDSMNPGNSNADDFDMSAFQDRGGKLLHFHGWADPSVPPGDSVYLYEHVEQAMANSTIDEFYRLFMVPGMEHCASTPDIMNAPWYIGGATQPTTLSDNIQEQPEIGNRTQDALVALMAWVEEGIAPPYLTAKTWAINSTEFTDDSLVARRRPICPYPHEARYVSGNVNESSSWTCDSPVSTVSESTVNGTTGNGTTVNESNATNASNATTQKQKQKVTSSAGSLHYGILSNMWCLAAYALFFLLV</sequence>
<keyword evidence="2" id="KW-0719">Serine esterase</keyword>
<feature type="signal peptide" evidence="8">
    <location>
        <begin position="1"/>
        <end position="18"/>
    </location>
</feature>
<dbReference type="PANTHER" id="PTHR33938:SF2">
    <property type="entry name" value="CARBOXYLIC ESTER HYDROLASE"/>
    <property type="match status" value="1"/>
</dbReference>
<keyword evidence="7" id="KW-1015">Disulfide bond</keyword>
<dbReference type="GO" id="GO:0046872">
    <property type="term" value="F:metal ion binding"/>
    <property type="evidence" value="ECO:0007669"/>
    <property type="project" value="UniProtKB-KW"/>
</dbReference>
<evidence type="ECO:0000256" key="1">
    <source>
        <dbReference type="ARBA" id="ARBA00006249"/>
    </source>
</evidence>
<evidence type="ECO:0000256" key="5">
    <source>
        <dbReference type="ARBA" id="ARBA00022801"/>
    </source>
</evidence>
<accession>A0A1L9S7T1</accession>
<dbReference type="VEuPathDB" id="FungiDB:ASPZODRAFT_136410"/>